<organism evidence="1 2">
    <name type="scientific">Psilocybe cf. subviscida</name>
    <dbReference type="NCBI Taxonomy" id="2480587"/>
    <lineage>
        <taxon>Eukaryota</taxon>
        <taxon>Fungi</taxon>
        <taxon>Dikarya</taxon>
        <taxon>Basidiomycota</taxon>
        <taxon>Agaricomycotina</taxon>
        <taxon>Agaricomycetes</taxon>
        <taxon>Agaricomycetidae</taxon>
        <taxon>Agaricales</taxon>
        <taxon>Agaricineae</taxon>
        <taxon>Strophariaceae</taxon>
        <taxon>Psilocybe</taxon>
    </lineage>
</organism>
<evidence type="ECO:0000313" key="1">
    <source>
        <dbReference type="EMBL" id="KAF5322776.1"/>
    </source>
</evidence>
<dbReference type="EMBL" id="JAACJJ010000028">
    <property type="protein sequence ID" value="KAF5322776.1"/>
    <property type="molecule type" value="Genomic_DNA"/>
</dbReference>
<keyword evidence="2" id="KW-1185">Reference proteome</keyword>
<evidence type="ECO:0000313" key="2">
    <source>
        <dbReference type="Proteomes" id="UP000567179"/>
    </source>
</evidence>
<comment type="caution">
    <text evidence="1">The sequence shown here is derived from an EMBL/GenBank/DDBJ whole genome shotgun (WGS) entry which is preliminary data.</text>
</comment>
<sequence length="101" mass="11539">MSVSMYIKLKAFFQTVAKFLRLRRRHKAGATYERSIGPVSYSLGEDEFYDSEYEEGESTYNFSPRPDLLDFESYSSEEDSLLFEPVPGVYFLHLNLGASGG</sequence>
<reference evidence="1 2" key="1">
    <citation type="journal article" date="2020" name="ISME J.">
        <title>Uncovering the hidden diversity of litter-decomposition mechanisms in mushroom-forming fungi.</title>
        <authorList>
            <person name="Floudas D."/>
            <person name="Bentzer J."/>
            <person name="Ahren D."/>
            <person name="Johansson T."/>
            <person name="Persson P."/>
            <person name="Tunlid A."/>
        </authorList>
    </citation>
    <scope>NUCLEOTIDE SEQUENCE [LARGE SCALE GENOMIC DNA]</scope>
    <source>
        <strain evidence="1 2">CBS 101986</strain>
    </source>
</reference>
<dbReference type="AlphaFoldDB" id="A0A8H5BGM3"/>
<proteinExistence type="predicted"/>
<gene>
    <name evidence="1" type="ORF">D9619_000062</name>
</gene>
<protein>
    <submittedName>
        <fullName evidence="1">Uncharacterized protein</fullName>
    </submittedName>
</protein>
<name>A0A8H5BGM3_9AGAR</name>
<dbReference type="Proteomes" id="UP000567179">
    <property type="component" value="Unassembled WGS sequence"/>
</dbReference>
<accession>A0A8H5BGM3</accession>